<dbReference type="EMBL" id="JAGGJA010000009">
    <property type="protein sequence ID" value="MCW9707973.1"/>
    <property type="molecule type" value="Genomic_DNA"/>
</dbReference>
<dbReference type="PANTHER" id="PTHR10937:SF4">
    <property type="entry name" value="GLUCOSAMINE-6-PHOSPHATE DEAMINASE"/>
    <property type="match status" value="1"/>
</dbReference>
<evidence type="ECO:0000259" key="2">
    <source>
        <dbReference type="PROSITE" id="PS51464"/>
    </source>
</evidence>
<reference evidence="3 4" key="1">
    <citation type="submission" date="2021-03" db="EMBL/GenBank/DDBJ databases">
        <title>Aliifodinibius sp. nov., a new bacterium isolated from saline soil.</title>
        <authorList>
            <person name="Galisteo C."/>
            <person name="De La Haba R."/>
            <person name="Sanchez-Porro C."/>
            <person name="Ventosa A."/>
        </authorList>
    </citation>
    <scope>NUCLEOTIDE SEQUENCE [LARGE SCALE GENOMIC DNA]</scope>
    <source>
        <strain evidence="3 4">1BSP15-2V2</strain>
    </source>
</reference>
<organism evidence="3 4">
    <name type="scientific">Fodinibius salsisoli</name>
    <dbReference type="NCBI Taxonomy" id="2820877"/>
    <lineage>
        <taxon>Bacteria</taxon>
        <taxon>Pseudomonadati</taxon>
        <taxon>Balneolota</taxon>
        <taxon>Balneolia</taxon>
        <taxon>Balneolales</taxon>
        <taxon>Balneolaceae</taxon>
        <taxon>Fodinibius</taxon>
    </lineage>
</organism>
<gene>
    <name evidence="3" type="ORF">J6I44_13995</name>
</gene>
<feature type="domain" description="SIS" evidence="2">
    <location>
        <begin position="48"/>
        <end position="197"/>
    </location>
</feature>
<dbReference type="Proteomes" id="UP001207918">
    <property type="component" value="Unassembled WGS sequence"/>
</dbReference>
<name>A0ABT3PQ30_9BACT</name>
<dbReference type="InterPro" id="IPR046348">
    <property type="entry name" value="SIS_dom_sf"/>
</dbReference>
<dbReference type="Gene3D" id="3.40.50.10490">
    <property type="entry name" value="Glucose-6-phosphate isomerase like protein, domain 1"/>
    <property type="match status" value="2"/>
</dbReference>
<dbReference type="PROSITE" id="PS51464">
    <property type="entry name" value="SIS"/>
    <property type="match status" value="2"/>
</dbReference>
<sequence length="393" mass="43246">MSLLLNAFDSKEKNIDLFTSSEIERQPSTWKKVWKKLQNEAGELLTFLNPLRANPELNIALTGAGSSAFIGDTVSSAWVKDFGCPVHAIPTTDLVTHFKSRIATSKPLLLISFARSGNSPESTAAVDKANQYCDEVYHLIITCNPDGALAQMETKDNTHVFLLPPEAEDQSLAMTNSFTSMALAATLIPKIVTDNTASLARQVDLLSEYGEEVINEFSTMLYEAAQTDFNRIIFLGSGPNWGIAKESHLKVQELTNGNVVGKFDSFLGFRHGPKAIINDETLLVYLLSNNEATNRYEKDLIEQVAQHDVDLTTLAITESDCLDSQIDFCLNLAQEGNIREDFWAILCTLPAQIIGLYKCLLLGYSPDNPSPDGTISRVVEGVTIYDNSEPLAQ</sequence>
<feature type="domain" description="SIS" evidence="2">
    <location>
        <begin position="221"/>
        <end position="369"/>
    </location>
</feature>
<evidence type="ECO:0000256" key="1">
    <source>
        <dbReference type="ARBA" id="ARBA00022737"/>
    </source>
</evidence>
<dbReference type="CDD" id="cd05008">
    <property type="entry name" value="SIS_GlmS_GlmD_1"/>
    <property type="match status" value="1"/>
</dbReference>
<dbReference type="PANTHER" id="PTHR10937">
    <property type="entry name" value="GLUCOSAMINE--FRUCTOSE-6-PHOSPHATE AMINOTRANSFERASE, ISOMERIZING"/>
    <property type="match status" value="1"/>
</dbReference>
<evidence type="ECO:0000313" key="4">
    <source>
        <dbReference type="Proteomes" id="UP001207918"/>
    </source>
</evidence>
<evidence type="ECO:0000313" key="3">
    <source>
        <dbReference type="EMBL" id="MCW9707973.1"/>
    </source>
</evidence>
<accession>A0ABT3PQ30</accession>
<proteinExistence type="predicted"/>
<keyword evidence="4" id="KW-1185">Reference proteome</keyword>
<dbReference type="InterPro" id="IPR035466">
    <property type="entry name" value="GlmS/AgaS_SIS"/>
</dbReference>
<dbReference type="RefSeq" id="WP_265766759.1">
    <property type="nucleotide sequence ID" value="NZ_JAGGJA010000009.1"/>
</dbReference>
<comment type="caution">
    <text evidence="3">The sequence shown here is derived from an EMBL/GenBank/DDBJ whole genome shotgun (WGS) entry which is preliminary data.</text>
</comment>
<keyword evidence="1" id="KW-0677">Repeat</keyword>
<dbReference type="Pfam" id="PF01380">
    <property type="entry name" value="SIS"/>
    <property type="match status" value="1"/>
</dbReference>
<dbReference type="SUPFAM" id="SSF53697">
    <property type="entry name" value="SIS domain"/>
    <property type="match status" value="1"/>
</dbReference>
<protein>
    <submittedName>
        <fullName evidence="3">SIS domain-containing protein</fullName>
    </submittedName>
</protein>
<dbReference type="InterPro" id="IPR001347">
    <property type="entry name" value="SIS_dom"/>
</dbReference>